<gene>
    <name evidence="1" type="ORF">M8C21_021280</name>
</gene>
<reference evidence="1" key="1">
    <citation type="submission" date="2022-06" db="EMBL/GenBank/DDBJ databases">
        <title>Uncovering the hologenomic basis of an extraordinary plant invasion.</title>
        <authorList>
            <person name="Bieker V.C."/>
            <person name="Martin M.D."/>
            <person name="Gilbert T."/>
            <person name="Hodgins K."/>
            <person name="Battlay P."/>
            <person name="Petersen B."/>
            <person name="Wilson J."/>
        </authorList>
    </citation>
    <scope>NUCLEOTIDE SEQUENCE</scope>
    <source>
        <strain evidence="1">AA19_3_7</strain>
        <tissue evidence="1">Leaf</tissue>
    </source>
</reference>
<dbReference type="Proteomes" id="UP001206925">
    <property type="component" value="Unassembled WGS sequence"/>
</dbReference>
<evidence type="ECO:0000313" key="2">
    <source>
        <dbReference type="Proteomes" id="UP001206925"/>
    </source>
</evidence>
<comment type="caution">
    <text evidence="1">The sequence shown here is derived from an EMBL/GenBank/DDBJ whole genome shotgun (WGS) entry which is preliminary data.</text>
</comment>
<organism evidence="1 2">
    <name type="scientific">Ambrosia artemisiifolia</name>
    <name type="common">Common ragweed</name>
    <dbReference type="NCBI Taxonomy" id="4212"/>
    <lineage>
        <taxon>Eukaryota</taxon>
        <taxon>Viridiplantae</taxon>
        <taxon>Streptophyta</taxon>
        <taxon>Embryophyta</taxon>
        <taxon>Tracheophyta</taxon>
        <taxon>Spermatophyta</taxon>
        <taxon>Magnoliopsida</taxon>
        <taxon>eudicotyledons</taxon>
        <taxon>Gunneridae</taxon>
        <taxon>Pentapetalae</taxon>
        <taxon>asterids</taxon>
        <taxon>campanulids</taxon>
        <taxon>Asterales</taxon>
        <taxon>Asteraceae</taxon>
        <taxon>Asteroideae</taxon>
        <taxon>Heliantheae alliance</taxon>
        <taxon>Heliantheae</taxon>
        <taxon>Ambrosia</taxon>
    </lineage>
</organism>
<accession>A0AAD5GSV8</accession>
<dbReference type="AlphaFoldDB" id="A0AAD5GSV8"/>
<keyword evidence="2" id="KW-1185">Reference proteome</keyword>
<dbReference type="EMBL" id="JAMZMK010005949">
    <property type="protein sequence ID" value="KAI7751211.1"/>
    <property type="molecule type" value="Genomic_DNA"/>
</dbReference>
<proteinExistence type="predicted"/>
<sequence length="191" mass="22485">MNKQNGIVVGPSIFFLVCFHAKLNKSYWRLESRNKRSWWWDSHISPKNSKWLAENLEVEPCKRGTATSALKSEYFHTKPYACDPSILPKYPPNKEINAQVHEETTCGCFQERMAKRSQVELQQESTKHAKNKLLFVKQSLQMPLILQDETMVVVHIRKHHLTQSWDFHKLHKSRNLKAYVHSPQTETEVRM</sequence>
<evidence type="ECO:0000313" key="1">
    <source>
        <dbReference type="EMBL" id="KAI7751211.1"/>
    </source>
</evidence>
<name>A0AAD5GSV8_AMBAR</name>
<protein>
    <submittedName>
        <fullName evidence="1">Uncharacterized protein</fullName>
    </submittedName>
</protein>